<dbReference type="OrthoDB" id="1151029at2"/>
<accession>A0A0V8RS81</accession>
<dbReference type="InterPro" id="IPR054286">
    <property type="entry name" value="DUF7021"/>
</dbReference>
<organism evidence="3 4">
    <name type="scientific">Schaalia odontolytica</name>
    <dbReference type="NCBI Taxonomy" id="1660"/>
    <lineage>
        <taxon>Bacteria</taxon>
        <taxon>Bacillati</taxon>
        <taxon>Actinomycetota</taxon>
        <taxon>Actinomycetes</taxon>
        <taxon>Actinomycetales</taxon>
        <taxon>Actinomycetaceae</taxon>
        <taxon>Schaalia</taxon>
    </lineage>
</organism>
<comment type="caution">
    <text evidence="3">The sequence shown here is derived from an EMBL/GenBank/DDBJ whole genome shotgun (WGS) entry which is preliminary data.</text>
</comment>
<dbReference type="Proteomes" id="UP000054686">
    <property type="component" value="Unassembled WGS sequence"/>
</dbReference>
<dbReference type="Pfam" id="PF10020">
    <property type="entry name" value="DUF2262"/>
    <property type="match status" value="1"/>
</dbReference>
<evidence type="ECO:0000259" key="2">
    <source>
        <dbReference type="Pfam" id="PF22886"/>
    </source>
</evidence>
<dbReference type="EMBL" id="LLVT01000002">
    <property type="protein sequence ID" value="KSW10835.1"/>
    <property type="molecule type" value="Genomic_DNA"/>
</dbReference>
<feature type="domain" description="DUF7021" evidence="2">
    <location>
        <begin position="14"/>
        <end position="140"/>
    </location>
</feature>
<feature type="domain" description="DUF2262" evidence="1">
    <location>
        <begin position="148"/>
        <end position="285"/>
    </location>
</feature>
<proteinExistence type="predicted"/>
<protein>
    <submittedName>
        <fullName evidence="3">Uncharacterized protein</fullName>
    </submittedName>
</protein>
<dbReference type="RefSeq" id="WP_060566468.1">
    <property type="nucleotide sequence ID" value="NZ_CP040006.1"/>
</dbReference>
<evidence type="ECO:0000259" key="1">
    <source>
        <dbReference type="Pfam" id="PF10020"/>
    </source>
</evidence>
<dbReference type="AlphaFoldDB" id="A0A0V8RS81"/>
<name>A0A0V8RS81_9ACTO</name>
<dbReference type="Pfam" id="PF22886">
    <property type="entry name" value="DUF7021"/>
    <property type="match status" value="1"/>
</dbReference>
<reference evidence="3 4" key="1">
    <citation type="submission" date="2015-10" db="EMBL/GenBank/DDBJ databases">
        <title>Draft Genome of Actinomyces odontolyticus subsp. actinosynbacter strain XH001.</title>
        <authorList>
            <person name="Mclean J.S."/>
            <person name="He X."/>
        </authorList>
    </citation>
    <scope>NUCLEOTIDE SEQUENCE [LARGE SCALE GENOMIC DNA]</scope>
    <source>
        <strain evidence="3 4">XH001</strain>
    </source>
</reference>
<sequence length="289" mass="32300">MDLLEYMRSQNDMTRQEWERTFEEEARELLVLLAGSSGAGKRNGFWEAAHSYLAYVDWETGALCADDGRLVYPVSDEDNAAGNVLGRFRDEEIYRVTARKKIPQELPEGMSASAQNRLLIVEVLEENPPCPALDEVLAEYRRPVVLKDEELGELSLDKDLDTFEGGVSWRGEDINISLEVDSSSEDTWTAAVAAMKQMVTDQDRWDRDMRAFAARELTGLACDWRESADEEVPEITEESFAQRLGLTSIAMDPDGSFSAYFDDDDMFFGHCVVVYGTLADGVASAVMAG</sequence>
<evidence type="ECO:0000313" key="4">
    <source>
        <dbReference type="Proteomes" id="UP000054686"/>
    </source>
</evidence>
<dbReference type="InterPro" id="IPR019260">
    <property type="entry name" value="DUF2262"/>
</dbReference>
<gene>
    <name evidence="3" type="ORF">APY09_04990</name>
</gene>
<evidence type="ECO:0000313" key="3">
    <source>
        <dbReference type="EMBL" id="KSW10835.1"/>
    </source>
</evidence>